<dbReference type="Proteomes" id="UP001165074">
    <property type="component" value="Unassembled WGS sequence"/>
</dbReference>
<reference evidence="6" key="1">
    <citation type="submission" date="2023-03" db="EMBL/GenBank/DDBJ databases">
        <title>Actinoallomurus iriomotensis NBRC 103684.</title>
        <authorList>
            <person name="Ichikawa N."/>
            <person name="Sato H."/>
            <person name="Tonouchi N."/>
        </authorList>
    </citation>
    <scope>NUCLEOTIDE SEQUENCE</scope>
    <source>
        <strain evidence="6">NBRC 103684</strain>
    </source>
</reference>
<dbReference type="EMBL" id="BSTK01000022">
    <property type="protein sequence ID" value="GLY91841.1"/>
    <property type="molecule type" value="Genomic_DNA"/>
</dbReference>
<sequence length="445" mass="46311">MSTDAEVVVVGAGAAGMTAALRAARGGRVIVFEKSTRHGCNTQYSSGSLAAGGTRLQAEAGIEDSPERHARDILAASGDPGAAALVRAVCAAAPRYVDWLVDELGHPLELGIDMPRAGQSVPRLHTDPGRGGGKVLVRTLRHAMSAVADITFVDETPAVGLRYDGTRVTGVRVREHTGEQEVTADDVVLACDGYGNNPDLLRRFAPDAATAFHGGVSTSHGDAVIWGERIGAGLRNMGAYLGHGQVVAGHGTRLNPNLPFLGALMVDGDGRRFCDEKAQGYSRLGGLIRRLPGERAVMIWDEPAHEVARHSELMRESIEAGAFRRYADLSSLAGGLGLPEDTLGRTLDGFVAASDLVKRPVERLRPPWYAAWITHGILTTQGGLLIDAEGHVLRPDGTPIPGLSAAGGAATGISGPSPDGYSSGNGLLAAMGVGWIVGNRLGSAG</sequence>
<dbReference type="Gene3D" id="3.50.50.60">
    <property type="entry name" value="FAD/NAD(P)-binding domain"/>
    <property type="match status" value="1"/>
</dbReference>
<evidence type="ECO:0000313" key="6">
    <source>
        <dbReference type="EMBL" id="GLY91841.1"/>
    </source>
</evidence>
<dbReference type="PANTHER" id="PTHR43400">
    <property type="entry name" value="FUMARATE REDUCTASE"/>
    <property type="match status" value="1"/>
</dbReference>
<evidence type="ECO:0000256" key="1">
    <source>
        <dbReference type="ARBA" id="ARBA00001974"/>
    </source>
</evidence>
<keyword evidence="2" id="KW-0285">Flavoprotein</keyword>
<keyword evidence="7" id="KW-1185">Reference proteome</keyword>
<dbReference type="RefSeq" id="WP_285583704.1">
    <property type="nucleotide sequence ID" value="NZ_BSTK01000022.1"/>
</dbReference>
<dbReference type="PANTHER" id="PTHR43400:SF10">
    <property type="entry name" value="3-OXOSTEROID 1-DEHYDROGENASE"/>
    <property type="match status" value="1"/>
</dbReference>
<evidence type="ECO:0000256" key="3">
    <source>
        <dbReference type="ARBA" id="ARBA00022827"/>
    </source>
</evidence>
<dbReference type="InterPro" id="IPR027477">
    <property type="entry name" value="Succ_DH/fumarate_Rdtase_cat_sf"/>
</dbReference>
<dbReference type="Gene3D" id="3.90.700.10">
    <property type="entry name" value="Succinate dehydrogenase/fumarate reductase flavoprotein, catalytic domain"/>
    <property type="match status" value="1"/>
</dbReference>
<dbReference type="AlphaFoldDB" id="A0A9W6SBE6"/>
<evidence type="ECO:0000259" key="5">
    <source>
        <dbReference type="Pfam" id="PF00890"/>
    </source>
</evidence>
<proteinExistence type="predicted"/>
<dbReference type="GO" id="GO:0008202">
    <property type="term" value="P:steroid metabolic process"/>
    <property type="evidence" value="ECO:0007669"/>
    <property type="project" value="UniProtKB-ARBA"/>
</dbReference>
<feature type="domain" description="FAD-dependent oxidoreductase 2 FAD-binding" evidence="5">
    <location>
        <begin position="7"/>
        <end position="415"/>
    </location>
</feature>
<dbReference type="InterPro" id="IPR003953">
    <property type="entry name" value="FAD-dep_OxRdtase_2_FAD-bd"/>
</dbReference>
<dbReference type="InterPro" id="IPR036188">
    <property type="entry name" value="FAD/NAD-bd_sf"/>
</dbReference>
<evidence type="ECO:0000256" key="4">
    <source>
        <dbReference type="ARBA" id="ARBA00023002"/>
    </source>
</evidence>
<comment type="cofactor">
    <cofactor evidence="1">
        <name>FAD</name>
        <dbReference type="ChEBI" id="CHEBI:57692"/>
    </cofactor>
</comment>
<protein>
    <submittedName>
        <fullName evidence="6">Fumarate reductase flavoprotein subunit</fullName>
    </submittedName>
</protein>
<dbReference type="InterPro" id="IPR050315">
    <property type="entry name" value="FAD-oxidoreductase_2"/>
</dbReference>
<evidence type="ECO:0000256" key="2">
    <source>
        <dbReference type="ARBA" id="ARBA00022630"/>
    </source>
</evidence>
<keyword evidence="4" id="KW-0560">Oxidoreductase</keyword>
<keyword evidence="3" id="KW-0274">FAD</keyword>
<gene>
    <name evidence="6" type="ORF">Airi02_097690</name>
</gene>
<dbReference type="GO" id="GO:0033765">
    <property type="term" value="F:steroid dehydrogenase activity, acting on the CH-CH group of donors"/>
    <property type="evidence" value="ECO:0007669"/>
    <property type="project" value="UniProtKB-ARBA"/>
</dbReference>
<dbReference type="SUPFAM" id="SSF51905">
    <property type="entry name" value="FAD/NAD(P)-binding domain"/>
    <property type="match status" value="1"/>
</dbReference>
<name>A0A9W6SBE6_9ACTN</name>
<evidence type="ECO:0000313" key="7">
    <source>
        <dbReference type="Proteomes" id="UP001165074"/>
    </source>
</evidence>
<dbReference type="Pfam" id="PF00890">
    <property type="entry name" value="FAD_binding_2"/>
    <property type="match status" value="1"/>
</dbReference>
<dbReference type="SUPFAM" id="SSF56425">
    <property type="entry name" value="Succinate dehydrogenase/fumarate reductase flavoprotein, catalytic domain"/>
    <property type="match status" value="1"/>
</dbReference>
<comment type="caution">
    <text evidence="6">The sequence shown here is derived from an EMBL/GenBank/DDBJ whole genome shotgun (WGS) entry which is preliminary data.</text>
</comment>
<organism evidence="6 7">
    <name type="scientific">Actinoallomurus iriomotensis</name>
    <dbReference type="NCBI Taxonomy" id="478107"/>
    <lineage>
        <taxon>Bacteria</taxon>
        <taxon>Bacillati</taxon>
        <taxon>Actinomycetota</taxon>
        <taxon>Actinomycetes</taxon>
        <taxon>Streptosporangiales</taxon>
        <taxon>Thermomonosporaceae</taxon>
        <taxon>Actinoallomurus</taxon>
    </lineage>
</organism>
<accession>A0A9W6SBE6</accession>